<sequence>MTTPTSQRRWSFASPTPETFDDHAARSIPDYHHGHHLVLALSDWFATGAGIVDAGCSTGTLTGQLAARHPRTPVHGLDIEPDMIAEARRRTTAATFAVGDATTDLPPGPLDLVIAYHVVQFLTADERRTLYRAIAAKLRRGGALIVYEKVRAATAFAQDIETQLYHDFKTSQGLTAEQILGKSTSLRGVMHCMTDRDSDAALNEAGFETHEVHRRLGFRGVLAVTQ</sequence>
<name>A0A3P8KTG3_TSUPA</name>
<dbReference type="InterPro" id="IPR029063">
    <property type="entry name" value="SAM-dependent_MTases_sf"/>
</dbReference>
<evidence type="ECO:0000256" key="2">
    <source>
        <dbReference type="ARBA" id="ARBA00022679"/>
    </source>
</evidence>
<dbReference type="SUPFAM" id="SSF53335">
    <property type="entry name" value="S-adenosyl-L-methionine-dependent methyltransferases"/>
    <property type="match status" value="1"/>
</dbReference>
<dbReference type="InterPro" id="IPR041698">
    <property type="entry name" value="Methyltransf_25"/>
</dbReference>
<keyword evidence="1 5" id="KW-0489">Methyltransferase</keyword>
<feature type="compositionally biased region" description="Polar residues" evidence="3">
    <location>
        <begin position="1"/>
        <end position="17"/>
    </location>
</feature>
<dbReference type="CDD" id="cd02440">
    <property type="entry name" value="AdoMet_MTases"/>
    <property type="match status" value="1"/>
</dbReference>
<dbReference type="Proteomes" id="UP000271626">
    <property type="component" value="Chromosome"/>
</dbReference>
<dbReference type="PANTHER" id="PTHR43861">
    <property type="entry name" value="TRANS-ACONITATE 2-METHYLTRANSFERASE-RELATED"/>
    <property type="match status" value="1"/>
</dbReference>
<evidence type="ECO:0000256" key="1">
    <source>
        <dbReference type="ARBA" id="ARBA00022603"/>
    </source>
</evidence>
<evidence type="ECO:0000259" key="4">
    <source>
        <dbReference type="Pfam" id="PF13649"/>
    </source>
</evidence>
<evidence type="ECO:0000313" key="6">
    <source>
        <dbReference type="Proteomes" id="UP000271626"/>
    </source>
</evidence>
<keyword evidence="2 5" id="KW-0808">Transferase</keyword>
<proteinExistence type="predicted"/>
<organism evidence="5 6">
    <name type="scientific">Tsukamurella paurometabola</name>
    <name type="common">Corynebacterium paurometabolum</name>
    <dbReference type="NCBI Taxonomy" id="2061"/>
    <lineage>
        <taxon>Bacteria</taxon>
        <taxon>Bacillati</taxon>
        <taxon>Actinomycetota</taxon>
        <taxon>Actinomycetes</taxon>
        <taxon>Mycobacteriales</taxon>
        <taxon>Tsukamurellaceae</taxon>
        <taxon>Tsukamurella</taxon>
    </lineage>
</organism>
<dbReference type="PANTHER" id="PTHR43861:SF1">
    <property type="entry name" value="TRANS-ACONITATE 2-METHYLTRANSFERASE"/>
    <property type="match status" value="1"/>
</dbReference>
<evidence type="ECO:0000313" key="5">
    <source>
        <dbReference type="EMBL" id="VDR40087.1"/>
    </source>
</evidence>
<dbReference type="Pfam" id="PF13649">
    <property type="entry name" value="Methyltransf_25"/>
    <property type="match status" value="1"/>
</dbReference>
<protein>
    <submittedName>
        <fullName evidence="5">tRNA (Cmo5U34)-methyltransferase</fullName>
        <ecNumber evidence="5">2.1.1.-</ecNumber>
    </submittedName>
</protein>
<dbReference type="EC" id="2.1.1.-" evidence="5"/>
<dbReference type="Gene3D" id="3.40.50.150">
    <property type="entry name" value="Vaccinia Virus protein VP39"/>
    <property type="match status" value="1"/>
</dbReference>
<dbReference type="AlphaFoldDB" id="A0A3P8KTG3"/>
<gene>
    <name evidence="5" type="primary">cmoA</name>
    <name evidence="5" type="ORF">NCTC10741_03241</name>
</gene>
<accession>A0A3P8KTG3</accession>
<dbReference type="RefSeq" id="WP_126197114.1">
    <property type="nucleotide sequence ID" value="NZ_CP085954.1"/>
</dbReference>
<reference evidence="5 6" key="1">
    <citation type="submission" date="2018-12" db="EMBL/GenBank/DDBJ databases">
        <authorList>
            <consortium name="Pathogen Informatics"/>
        </authorList>
    </citation>
    <scope>NUCLEOTIDE SEQUENCE [LARGE SCALE GENOMIC DNA]</scope>
    <source>
        <strain evidence="5 6">NCTC10741</strain>
    </source>
</reference>
<dbReference type="EMBL" id="LR131273">
    <property type="protein sequence ID" value="VDR40087.1"/>
    <property type="molecule type" value="Genomic_DNA"/>
</dbReference>
<dbReference type="OrthoDB" id="65624at2"/>
<dbReference type="GO" id="GO:0032259">
    <property type="term" value="P:methylation"/>
    <property type="evidence" value="ECO:0007669"/>
    <property type="project" value="UniProtKB-KW"/>
</dbReference>
<feature type="domain" description="Methyltransferase" evidence="4">
    <location>
        <begin position="51"/>
        <end position="142"/>
    </location>
</feature>
<feature type="region of interest" description="Disordered" evidence="3">
    <location>
        <begin position="1"/>
        <end position="21"/>
    </location>
</feature>
<evidence type="ECO:0000256" key="3">
    <source>
        <dbReference type="SAM" id="MobiDB-lite"/>
    </source>
</evidence>
<dbReference type="GO" id="GO:0008168">
    <property type="term" value="F:methyltransferase activity"/>
    <property type="evidence" value="ECO:0007669"/>
    <property type="project" value="UniProtKB-KW"/>
</dbReference>